<dbReference type="PANTHER" id="PTHR35335">
    <property type="entry name" value="UPF0716 PROTEIN FXSA"/>
    <property type="match status" value="1"/>
</dbReference>
<keyword evidence="2" id="KW-0472">Membrane</keyword>
<keyword evidence="2" id="KW-0812">Transmembrane</keyword>
<dbReference type="EMBL" id="CP054929">
    <property type="protein sequence ID" value="QKW48665.1"/>
    <property type="molecule type" value="Genomic_DNA"/>
</dbReference>
<dbReference type="Proteomes" id="UP000509303">
    <property type="component" value="Chromosome"/>
</dbReference>
<dbReference type="PANTHER" id="PTHR35335:SF1">
    <property type="entry name" value="UPF0716 PROTEIN FXSA"/>
    <property type="match status" value="1"/>
</dbReference>
<feature type="region of interest" description="Disordered" evidence="1">
    <location>
        <begin position="154"/>
        <end position="202"/>
    </location>
</feature>
<feature type="transmembrane region" description="Helical" evidence="2">
    <location>
        <begin position="48"/>
        <end position="66"/>
    </location>
</feature>
<feature type="transmembrane region" description="Helical" evidence="2">
    <location>
        <begin position="100"/>
        <end position="124"/>
    </location>
</feature>
<dbReference type="AlphaFoldDB" id="A0A7H8N2J4"/>
<evidence type="ECO:0000313" key="4">
    <source>
        <dbReference type="Proteomes" id="UP000509303"/>
    </source>
</evidence>
<dbReference type="NCBIfam" id="NF008527">
    <property type="entry name" value="PRK11463.1-1"/>
    <property type="match status" value="1"/>
</dbReference>
<dbReference type="GO" id="GO:0016020">
    <property type="term" value="C:membrane"/>
    <property type="evidence" value="ECO:0007669"/>
    <property type="project" value="InterPro"/>
</dbReference>
<feature type="transmembrane region" description="Helical" evidence="2">
    <location>
        <begin position="23"/>
        <end position="42"/>
    </location>
</feature>
<evidence type="ECO:0000256" key="1">
    <source>
        <dbReference type="SAM" id="MobiDB-lite"/>
    </source>
</evidence>
<protein>
    <submittedName>
        <fullName evidence="3">FxsA family protein</fullName>
    </submittedName>
</protein>
<dbReference type="InterPro" id="IPR007313">
    <property type="entry name" value="FxsA"/>
</dbReference>
<gene>
    <name evidence="3" type="ORF">HUT08_02870</name>
</gene>
<evidence type="ECO:0000256" key="2">
    <source>
        <dbReference type="SAM" id="Phobius"/>
    </source>
</evidence>
<accession>A0A7H8N2J4</accession>
<proteinExistence type="predicted"/>
<keyword evidence="4" id="KW-1185">Reference proteome</keyword>
<sequence>MTFGAPQSPHPRPQGQRSRARRFVPLALAAWLVLEIWLLVLVADASSALTVLALLVAGAVLGGYVIKRAGRRAWQTLTAGLRPGAGAPDDDPTAGLGNGLLMLGGLLLMLPGLVSDVLGLVLLLPPVRALLGRRAERALSRRIGYATSSLGDAFQQAGRGQTYRPDGGKVVPGEVIRDDEPPRADGPGDERGPDRQDPPLPR</sequence>
<organism evidence="3 4">
    <name type="scientific">Streptomyces buecherae</name>
    <dbReference type="NCBI Taxonomy" id="2763006"/>
    <lineage>
        <taxon>Bacteria</taxon>
        <taxon>Bacillati</taxon>
        <taxon>Actinomycetota</taxon>
        <taxon>Actinomycetes</taxon>
        <taxon>Kitasatosporales</taxon>
        <taxon>Streptomycetaceae</taxon>
        <taxon>Streptomyces</taxon>
    </lineage>
</organism>
<evidence type="ECO:0000313" key="3">
    <source>
        <dbReference type="EMBL" id="QKW48665.1"/>
    </source>
</evidence>
<dbReference type="NCBIfam" id="NF008528">
    <property type="entry name" value="PRK11463.1-2"/>
    <property type="match status" value="1"/>
</dbReference>
<feature type="compositionally biased region" description="Basic and acidic residues" evidence="1">
    <location>
        <begin position="175"/>
        <end position="202"/>
    </location>
</feature>
<reference evidence="3 4" key="1">
    <citation type="submission" date="2020-06" db="EMBL/GenBank/DDBJ databases">
        <title>Genome mining for natural products.</title>
        <authorList>
            <person name="Zhang B."/>
            <person name="Shi J."/>
            <person name="Ge H."/>
        </authorList>
    </citation>
    <scope>NUCLEOTIDE SEQUENCE [LARGE SCALE GENOMIC DNA]</scope>
    <source>
        <strain evidence="3 4">NA00687</strain>
    </source>
</reference>
<dbReference type="RefSeq" id="WP_176160398.1">
    <property type="nucleotide sequence ID" value="NZ_CP054929.1"/>
</dbReference>
<dbReference type="Pfam" id="PF04186">
    <property type="entry name" value="FxsA"/>
    <property type="match status" value="1"/>
</dbReference>
<keyword evidence="2" id="KW-1133">Transmembrane helix</keyword>
<name>A0A7H8N2J4_9ACTN</name>